<sequence>MIQIPQPTENLLITAARVAGQSPLVFLDALLQEYLEDRQDIEQAEIALKEEGGVSLEQFRAEHGV</sequence>
<comment type="caution">
    <text evidence="1">The sequence shown here is derived from an EMBL/GenBank/DDBJ whole genome shotgun (WGS) entry which is preliminary data.</text>
</comment>
<evidence type="ECO:0008006" key="3">
    <source>
        <dbReference type="Google" id="ProtNLM"/>
    </source>
</evidence>
<dbReference type="EMBL" id="JANIBK010000028">
    <property type="protein sequence ID" value="MCQ8128309.1"/>
    <property type="molecule type" value="Genomic_DNA"/>
</dbReference>
<organism evidence="1 2">
    <name type="scientific">Methylomonas rivi</name>
    <dbReference type="NCBI Taxonomy" id="2952226"/>
    <lineage>
        <taxon>Bacteria</taxon>
        <taxon>Pseudomonadati</taxon>
        <taxon>Pseudomonadota</taxon>
        <taxon>Gammaproteobacteria</taxon>
        <taxon>Methylococcales</taxon>
        <taxon>Methylococcaceae</taxon>
        <taxon>Methylomonas</taxon>
    </lineage>
</organism>
<name>A0ABT1U395_9GAMM</name>
<protein>
    <recommendedName>
        <fullName evidence="3">CopG family transcriptional regulator</fullName>
    </recommendedName>
</protein>
<dbReference type="RefSeq" id="WP_013820054.1">
    <property type="nucleotide sequence ID" value="NZ_JANIBK010000028.1"/>
</dbReference>
<accession>A0ABT1U395</accession>
<keyword evidence="2" id="KW-1185">Reference proteome</keyword>
<evidence type="ECO:0000313" key="2">
    <source>
        <dbReference type="Proteomes" id="UP001524586"/>
    </source>
</evidence>
<dbReference type="Proteomes" id="UP001524586">
    <property type="component" value="Unassembled WGS sequence"/>
</dbReference>
<proteinExistence type="predicted"/>
<reference evidence="1 2" key="1">
    <citation type="submission" date="2022-07" db="EMBL/GenBank/DDBJ databases">
        <title>Methylomonas rivi sp. nov., Methylomonas rosea sp. nov., Methylomonas aureus sp. nov. and Methylomonas subterranea sp. nov., four novel methanotrophs isolated from a freshwater creek and the deep terrestrial subsurface.</title>
        <authorList>
            <person name="Abin C."/>
            <person name="Sankaranarayanan K."/>
            <person name="Garner C."/>
            <person name="Sindelar R."/>
            <person name="Kotary K."/>
            <person name="Garner R."/>
            <person name="Barclay S."/>
            <person name="Lawson P."/>
            <person name="Krumholz L."/>
        </authorList>
    </citation>
    <scope>NUCLEOTIDE SEQUENCE [LARGE SCALE GENOMIC DNA]</scope>
    <source>
        <strain evidence="1 2">WSC-6</strain>
    </source>
</reference>
<gene>
    <name evidence="1" type="ORF">NP596_07545</name>
</gene>
<evidence type="ECO:0000313" key="1">
    <source>
        <dbReference type="EMBL" id="MCQ8128309.1"/>
    </source>
</evidence>